<comment type="caution">
    <text evidence="1">The sequence shown here is derived from an EMBL/GenBank/DDBJ whole genome shotgun (WGS) entry which is preliminary data.</text>
</comment>
<name>A0A916Y7H8_9FLAO</name>
<proteinExistence type="predicted"/>
<keyword evidence="2" id="KW-1185">Reference proteome</keyword>
<reference evidence="1" key="2">
    <citation type="submission" date="2020-09" db="EMBL/GenBank/DDBJ databases">
        <authorList>
            <person name="Sun Q."/>
            <person name="Zhou Y."/>
        </authorList>
    </citation>
    <scope>NUCLEOTIDE SEQUENCE</scope>
    <source>
        <strain evidence="1">CGMCC 1.12506</strain>
    </source>
</reference>
<accession>A0A916Y7H8</accession>
<dbReference type="Gene3D" id="2.180.10.10">
    <property type="entry name" value="RHS repeat-associated core"/>
    <property type="match status" value="1"/>
</dbReference>
<organism evidence="1 2">
    <name type="scientific">Flavobacterium orientale</name>
    <dbReference type="NCBI Taxonomy" id="1756020"/>
    <lineage>
        <taxon>Bacteria</taxon>
        <taxon>Pseudomonadati</taxon>
        <taxon>Bacteroidota</taxon>
        <taxon>Flavobacteriia</taxon>
        <taxon>Flavobacteriales</taxon>
        <taxon>Flavobacteriaceae</taxon>
        <taxon>Flavobacterium</taxon>
    </lineage>
</organism>
<dbReference type="EMBL" id="BMFG01000011">
    <property type="protein sequence ID" value="GGD34284.1"/>
    <property type="molecule type" value="Genomic_DNA"/>
</dbReference>
<dbReference type="Proteomes" id="UP000625735">
    <property type="component" value="Unassembled WGS sequence"/>
</dbReference>
<evidence type="ECO:0000313" key="1">
    <source>
        <dbReference type="EMBL" id="GGD34284.1"/>
    </source>
</evidence>
<reference evidence="1" key="1">
    <citation type="journal article" date="2014" name="Int. J. Syst. Evol. Microbiol.">
        <title>Complete genome sequence of Corynebacterium casei LMG S-19264T (=DSM 44701T), isolated from a smear-ripened cheese.</title>
        <authorList>
            <consortium name="US DOE Joint Genome Institute (JGI-PGF)"/>
            <person name="Walter F."/>
            <person name="Albersmeier A."/>
            <person name="Kalinowski J."/>
            <person name="Ruckert C."/>
        </authorList>
    </citation>
    <scope>NUCLEOTIDE SEQUENCE</scope>
    <source>
        <strain evidence="1">CGMCC 1.12506</strain>
    </source>
</reference>
<evidence type="ECO:0008006" key="3">
    <source>
        <dbReference type="Google" id="ProtNLM"/>
    </source>
</evidence>
<dbReference type="AlphaFoldDB" id="A0A916Y7H8"/>
<protein>
    <recommendedName>
        <fullName evidence="3">RHS repeat-associated core domain-containing protein</fullName>
    </recommendedName>
</protein>
<evidence type="ECO:0000313" key="2">
    <source>
        <dbReference type="Proteomes" id="UP000625735"/>
    </source>
</evidence>
<sequence length="305" mass="34050">MLVPNRHGSAESYRYGFQGQEKDDEVKGEGNSLNYTFRMHDPRVGRFFAVDPLSKSYPWNSSYAFSENRVIDSGELEGLERYFAADGSSLGQVGKSEEIRILYSSLNKGLDTYLINQANNPKISLKERENAEKILLGASTHAFKTVDEAAENWAIYENDKSKELKKEVGAGIYKVKLSLKIKGSDSDGTVAILSPSVWGGEDYVDPVAIFNSLPESFGNKVLKMPGTIAAFVHSHANGDDNFSGFEGDKGISKDYKIPIYLVNKKFELKRFDYKVDNPAGDGTMVNERLPIFRYNKETNKVIPPK</sequence>
<gene>
    <name evidence="1" type="ORF">GCM10011343_25210</name>
</gene>